<accession>A0A7W9DPH9</accession>
<organism evidence="1 2">
    <name type="scientific">Sphaerisporangium krabiense</name>
    <dbReference type="NCBI Taxonomy" id="763782"/>
    <lineage>
        <taxon>Bacteria</taxon>
        <taxon>Bacillati</taxon>
        <taxon>Actinomycetota</taxon>
        <taxon>Actinomycetes</taxon>
        <taxon>Streptosporangiales</taxon>
        <taxon>Streptosporangiaceae</taxon>
        <taxon>Sphaerisporangium</taxon>
    </lineage>
</organism>
<sequence length="217" mass="23917">MRSEISLAQLGEELTQLAGLSDIAPLSEEEVQALEGIVGAPLPKEFRSFLLRFGRGVRPGPVLDLEWITDETLREQGSFAEEPEAAVSVSASFPISRAHVDRLPLLAAKGTKPILWIDKPMPGTMFLCYHGCTWISMLAMNGELAGTVWMTEMGWIMRGGLRAEVRQRGVEPLTSSLQRRTLLTPDMRLPRSGLLALPRELSVINAVLLCSTRWHAG</sequence>
<evidence type="ECO:0000313" key="1">
    <source>
        <dbReference type="EMBL" id="MBB5626482.1"/>
    </source>
</evidence>
<dbReference type="Proteomes" id="UP000588112">
    <property type="component" value="Unassembled WGS sequence"/>
</dbReference>
<dbReference type="InterPro" id="IPR037883">
    <property type="entry name" value="Knr4/Smi1-like_sf"/>
</dbReference>
<dbReference type="SUPFAM" id="SSF160631">
    <property type="entry name" value="SMI1/KNR4-like"/>
    <property type="match status" value="1"/>
</dbReference>
<dbReference type="RefSeq" id="WP_184610468.1">
    <property type="nucleotide sequence ID" value="NZ_BOOS01000027.1"/>
</dbReference>
<dbReference type="EMBL" id="JACHBR010000001">
    <property type="protein sequence ID" value="MBB5626482.1"/>
    <property type="molecule type" value="Genomic_DNA"/>
</dbReference>
<keyword evidence="2" id="KW-1185">Reference proteome</keyword>
<reference evidence="1 2" key="1">
    <citation type="submission" date="2020-08" db="EMBL/GenBank/DDBJ databases">
        <title>Sequencing the genomes of 1000 actinobacteria strains.</title>
        <authorList>
            <person name="Klenk H.-P."/>
        </authorList>
    </citation>
    <scope>NUCLEOTIDE SEQUENCE [LARGE SCALE GENOMIC DNA]</scope>
    <source>
        <strain evidence="1 2">DSM 45790</strain>
    </source>
</reference>
<dbReference type="AlphaFoldDB" id="A0A7W9DPH9"/>
<comment type="caution">
    <text evidence="1">The sequence shown here is derived from an EMBL/GenBank/DDBJ whole genome shotgun (WGS) entry which is preliminary data.</text>
</comment>
<gene>
    <name evidence="1" type="ORF">BJ981_002181</name>
</gene>
<evidence type="ECO:0008006" key="3">
    <source>
        <dbReference type="Google" id="ProtNLM"/>
    </source>
</evidence>
<protein>
    <recommendedName>
        <fullName evidence="3">Knr4/Smi1-like domain-containing protein</fullName>
    </recommendedName>
</protein>
<name>A0A7W9DPH9_9ACTN</name>
<evidence type="ECO:0000313" key="2">
    <source>
        <dbReference type="Proteomes" id="UP000588112"/>
    </source>
</evidence>
<proteinExistence type="predicted"/>